<dbReference type="PANTHER" id="PTHR35562:SF2">
    <property type="entry name" value="DNA ENDONUCLEASE SMRA-RELATED"/>
    <property type="match status" value="1"/>
</dbReference>
<dbReference type="RefSeq" id="WP_220810427.1">
    <property type="nucleotide sequence ID" value="NZ_BPMK01000024.1"/>
</dbReference>
<comment type="caution">
    <text evidence="3">The sequence shown here is derived from an EMBL/GenBank/DDBJ whole genome shotgun (WGS) entry which is preliminary data.</text>
</comment>
<sequence>MSGPIKDFAALKQLRAQIKATEEARKAAEAERLRREQESRRDVELFRRSIGNVAPLAPPDKAHAAPPPPAPLPRQRMADEQAALQESLSDEFNVDTLLESDEALSYAREGIGPDTVRKLRRGHWVIQEQLDLHGMRREQAREALGEFLRQAVRRGIRCVRVIHGKGLGSVNKEPVLKSKVRSWLVQKEEVIAFCQARAADGGAGALVVLLRASGG</sequence>
<feature type="compositionally biased region" description="Basic and acidic residues" evidence="1">
    <location>
        <begin position="23"/>
        <end position="47"/>
    </location>
</feature>
<keyword evidence="4" id="KW-1185">Reference proteome</keyword>
<dbReference type="EMBL" id="BPMK01000024">
    <property type="protein sequence ID" value="GIZ54017.1"/>
    <property type="molecule type" value="Genomic_DNA"/>
</dbReference>
<feature type="region of interest" description="Disordered" evidence="1">
    <location>
        <begin position="23"/>
        <end position="80"/>
    </location>
</feature>
<organism evidence="3 4">
    <name type="scientific">Noviherbaspirillum aridicola</name>
    <dbReference type="NCBI Taxonomy" id="2849687"/>
    <lineage>
        <taxon>Bacteria</taxon>
        <taxon>Pseudomonadati</taxon>
        <taxon>Pseudomonadota</taxon>
        <taxon>Betaproteobacteria</taxon>
        <taxon>Burkholderiales</taxon>
        <taxon>Oxalobacteraceae</taxon>
        <taxon>Noviherbaspirillum</taxon>
    </lineage>
</organism>
<name>A0ABQ4QAC3_9BURK</name>
<gene>
    <name evidence="3" type="ORF">NCCP691_40310</name>
</gene>
<evidence type="ECO:0000313" key="3">
    <source>
        <dbReference type="EMBL" id="GIZ54017.1"/>
    </source>
</evidence>
<dbReference type="InterPro" id="IPR036063">
    <property type="entry name" value="Smr_dom_sf"/>
</dbReference>
<dbReference type="SMART" id="SM00463">
    <property type="entry name" value="SMR"/>
    <property type="match status" value="1"/>
</dbReference>
<dbReference type="PROSITE" id="PS50828">
    <property type="entry name" value="SMR"/>
    <property type="match status" value="1"/>
</dbReference>
<feature type="domain" description="Smr" evidence="2">
    <location>
        <begin position="130"/>
        <end position="211"/>
    </location>
</feature>
<accession>A0ABQ4QAC3</accession>
<dbReference type="InterPro" id="IPR002625">
    <property type="entry name" value="Smr_dom"/>
</dbReference>
<dbReference type="SUPFAM" id="SSF160443">
    <property type="entry name" value="SMR domain-like"/>
    <property type="match status" value="1"/>
</dbReference>
<dbReference type="PANTHER" id="PTHR35562">
    <property type="entry name" value="DNA ENDONUCLEASE SMRA-RELATED"/>
    <property type="match status" value="1"/>
</dbReference>
<evidence type="ECO:0000259" key="2">
    <source>
        <dbReference type="PROSITE" id="PS50828"/>
    </source>
</evidence>
<dbReference type="Pfam" id="PF01713">
    <property type="entry name" value="Smr"/>
    <property type="match status" value="1"/>
</dbReference>
<protein>
    <submittedName>
        <fullName evidence="3">DNA mismatch repair protein MutS</fullName>
    </submittedName>
</protein>
<dbReference type="Gene3D" id="3.30.1370.110">
    <property type="match status" value="1"/>
</dbReference>
<reference evidence="3 4" key="1">
    <citation type="journal article" date="2022" name="Int. J. Syst. Evol. Microbiol.">
        <title>Noviherbaspirillum aridicola sp. nov., isolated from an arid soil in Pakistan.</title>
        <authorList>
            <person name="Khan I.U."/>
            <person name="Saqib M."/>
            <person name="Amin A."/>
            <person name="Hussain F."/>
            <person name="Li L."/>
            <person name="Liu Y.H."/>
            <person name="Fang B.Z."/>
            <person name="Ahmed I."/>
            <person name="Li W.J."/>
        </authorList>
    </citation>
    <scope>NUCLEOTIDE SEQUENCE [LARGE SCALE GENOMIC DNA]</scope>
    <source>
        <strain evidence="3 4">NCCP-691</strain>
    </source>
</reference>
<evidence type="ECO:0000256" key="1">
    <source>
        <dbReference type="SAM" id="MobiDB-lite"/>
    </source>
</evidence>
<dbReference type="Proteomes" id="UP000887222">
    <property type="component" value="Unassembled WGS sequence"/>
</dbReference>
<proteinExistence type="predicted"/>
<evidence type="ECO:0000313" key="4">
    <source>
        <dbReference type="Proteomes" id="UP000887222"/>
    </source>
</evidence>